<protein>
    <submittedName>
        <fullName evidence="4">Unannotated protein</fullName>
    </submittedName>
</protein>
<dbReference type="CDD" id="cd05233">
    <property type="entry name" value="SDR_c"/>
    <property type="match status" value="1"/>
</dbReference>
<evidence type="ECO:0000313" key="6">
    <source>
        <dbReference type="EMBL" id="CAB4750666.1"/>
    </source>
</evidence>
<dbReference type="EMBL" id="CAFBPO010000019">
    <property type="protein sequence ID" value="CAB5027655.1"/>
    <property type="molecule type" value="Genomic_DNA"/>
</dbReference>
<keyword evidence="2" id="KW-0560">Oxidoreductase</keyword>
<organism evidence="4">
    <name type="scientific">freshwater metagenome</name>
    <dbReference type="NCBI Taxonomy" id="449393"/>
    <lineage>
        <taxon>unclassified sequences</taxon>
        <taxon>metagenomes</taxon>
        <taxon>ecological metagenomes</taxon>
    </lineage>
</organism>
<dbReference type="EMBL" id="CAEZXC010000006">
    <property type="protein sequence ID" value="CAB4667116.1"/>
    <property type="molecule type" value="Genomic_DNA"/>
</dbReference>
<reference evidence="4" key="1">
    <citation type="submission" date="2020-05" db="EMBL/GenBank/DDBJ databases">
        <authorList>
            <person name="Chiriac C."/>
            <person name="Salcher M."/>
            <person name="Ghai R."/>
            <person name="Kavagutti S V."/>
        </authorList>
    </citation>
    <scope>NUCLEOTIDE SEQUENCE</scope>
</reference>
<evidence type="ECO:0000313" key="8">
    <source>
        <dbReference type="EMBL" id="CAB4839318.1"/>
    </source>
</evidence>
<dbReference type="PANTHER" id="PTHR24321">
    <property type="entry name" value="DEHYDROGENASES, SHORT CHAIN"/>
    <property type="match status" value="1"/>
</dbReference>
<dbReference type="EMBL" id="CAFAAN010000001">
    <property type="protein sequence ID" value="CAB4793251.1"/>
    <property type="molecule type" value="Genomic_DNA"/>
</dbReference>
<dbReference type="NCBIfam" id="NF005559">
    <property type="entry name" value="PRK07231.1"/>
    <property type="match status" value="1"/>
</dbReference>
<comment type="similarity">
    <text evidence="1">Belongs to the short-chain dehydrogenases/reductases (SDR) family.</text>
</comment>
<dbReference type="InterPro" id="IPR036291">
    <property type="entry name" value="NAD(P)-bd_dom_sf"/>
</dbReference>
<evidence type="ECO:0000313" key="7">
    <source>
        <dbReference type="EMBL" id="CAB4793251.1"/>
    </source>
</evidence>
<dbReference type="EMBL" id="CAFBOO010000001">
    <property type="protein sequence ID" value="CAB4976510.1"/>
    <property type="molecule type" value="Genomic_DNA"/>
</dbReference>
<dbReference type="EMBL" id="CAFBQY010000003">
    <property type="protein sequence ID" value="CAB5070709.1"/>
    <property type="molecule type" value="Genomic_DNA"/>
</dbReference>
<dbReference type="InterPro" id="IPR020904">
    <property type="entry name" value="Sc_DH/Rdtase_CS"/>
</dbReference>
<dbReference type="PANTHER" id="PTHR24321:SF8">
    <property type="entry name" value="ESTRADIOL 17-BETA-DEHYDROGENASE 8-RELATED"/>
    <property type="match status" value="1"/>
</dbReference>
<evidence type="ECO:0000313" key="10">
    <source>
        <dbReference type="EMBL" id="CAB4976510.1"/>
    </source>
</evidence>
<evidence type="ECO:0000313" key="5">
    <source>
        <dbReference type="EMBL" id="CAB4728882.1"/>
    </source>
</evidence>
<proteinExistence type="inferred from homology"/>
<evidence type="ECO:0000313" key="4">
    <source>
        <dbReference type="EMBL" id="CAB4667116.1"/>
    </source>
</evidence>
<evidence type="ECO:0000256" key="1">
    <source>
        <dbReference type="ARBA" id="ARBA00006484"/>
    </source>
</evidence>
<dbReference type="PROSITE" id="PS00061">
    <property type="entry name" value="ADH_SHORT"/>
    <property type="match status" value="1"/>
</dbReference>
<dbReference type="EMBL" id="CAFBNM010000003">
    <property type="protein sequence ID" value="CAB4948626.1"/>
    <property type="molecule type" value="Genomic_DNA"/>
</dbReference>
<dbReference type="PRINTS" id="PR00081">
    <property type="entry name" value="GDHRDH"/>
</dbReference>
<dbReference type="PRINTS" id="PR00080">
    <property type="entry name" value="SDRFAMILY"/>
</dbReference>
<dbReference type="GO" id="GO:0016491">
    <property type="term" value="F:oxidoreductase activity"/>
    <property type="evidence" value="ECO:0007669"/>
    <property type="project" value="UniProtKB-KW"/>
</dbReference>
<dbReference type="InterPro" id="IPR002347">
    <property type="entry name" value="SDR_fam"/>
</dbReference>
<accession>A0A6J6LZ80</accession>
<dbReference type="EMBL" id="CAEZUM010000015">
    <property type="protein sequence ID" value="CAB4596158.1"/>
    <property type="molecule type" value="Genomic_DNA"/>
</dbReference>
<evidence type="ECO:0000313" key="11">
    <source>
        <dbReference type="EMBL" id="CAB5027655.1"/>
    </source>
</evidence>
<gene>
    <name evidence="3" type="ORF">UFOPK1824_00372</name>
    <name evidence="4" type="ORF">UFOPK2340_00188</name>
    <name evidence="5" type="ORF">UFOPK2772_00179</name>
    <name evidence="6" type="ORF">UFOPK2850_00379</name>
    <name evidence="7" type="ORF">UFOPK3027_00094</name>
    <name evidence="8" type="ORF">UFOPK3256_00031</name>
    <name evidence="9" type="ORF">UFOPK3827_00398</name>
    <name evidence="10" type="ORF">UFOPK3982_00131</name>
    <name evidence="11" type="ORF">UFOPK4120_01289</name>
    <name evidence="12" type="ORF">UFOPK4404_00409</name>
</gene>
<name>A0A6J6LZ80_9ZZZZ</name>
<dbReference type="EMBL" id="CAFAZW010000001">
    <property type="protein sequence ID" value="CAB4839318.1"/>
    <property type="molecule type" value="Genomic_DNA"/>
</dbReference>
<evidence type="ECO:0000313" key="9">
    <source>
        <dbReference type="EMBL" id="CAB4948626.1"/>
    </source>
</evidence>
<dbReference type="EMBL" id="CAEZZH010000003">
    <property type="protein sequence ID" value="CAB4750666.1"/>
    <property type="molecule type" value="Genomic_DNA"/>
</dbReference>
<dbReference type="Gene3D" id="3.40.50.720">
    <property type="entry name" value="NAD(P)-binding Rossmann-like Domain"/>
    <property type="match status" value="1"/>
</dbReference>
<evidence type="ECO:0000256" key="2">
    <source>
        <dbReference type="ARBA" id="ARBA00023002"/>
    </source>
</evidence>
<dbReference type="SUPFAM" id="SSF51735">
    <property type="entry name" value="NAD(P)-binding Rossmann-fold domains"/>
    <property type="match status" value="1"/>
</dbReference>
<dbReference type="AlphaFoldDB" id="A0A6J6LZ80"/>
<evidence type="ECO:0000313" key="3">
    <source>
        <dbReference type="EMBL" id="CAB4596158.1"/>
    </source>
</evidence>
<evidence type="ECO:0000313" key="12">
    <source>
        <dbReference type="EMBL" id="CAB5070709.1"/>
    </source>
</evidence>
<dbReference type="FunFam" id="3.40.50.720:FF:000084">
    <property type="entry name" value="Short-chain dehydrogenase reductase"/>
    <property type="match status" value="1"/>
</dbReference>
<dbReference type="EMBL" id="CAEZYT010000005">
    <property type="protein sequence ID" value="CAB4728882.1"/>
    <property type="molecule type" value="Genomic_DNA"/>
</dbReference>
<sequence length="270" mass="27608">MSTSIALDGKVAIVTGSGNGIGRATAKALAQAGAKVCVSDTIAADGARTVSEITDAGGSAIFVEADIANEEQVKAVVAATISAFGGLDILINNAGIGGAQKRIHEVEAAEFSRVLDVNLLGTFFMTKHTIPHFLKAGGGSIVNIASTYGLIGAPKAPAYCATKGGVINLTRQLAVDYGPDNIRVNAICPGYIDTSLGRRGPTLTDEQFKEATARREKAAGMQPLGRQAQPIEVGNVAVFLSSANASFMTGSIVTVDGGCVTTFNYGEASN</sequence>
<dbReference type="Pfam" id="PF13561">
    <property type="entry name" value="adh_short_C2"/>
    <property type="match status" value="1"/>
</dbReference>